<reference evidence="2 3" key="1">
    <citation type="submission" date="2015-01" db="EMBL/GenBank/DDBJ databases">
        <title>Evolution of Trichinella species and genotypes.</title>
        <authorList>
            <person name="Korhonen P.K."/>
            <person name="Edoardo P."/>
            <person name="Giuseppe L.R."/>
            <person name="Gasser R.B."/>
        </authorList>
    </citation>
    <scope>NUCLEOTIDE SEQUENCE [LARGE SCALE GENOMIC DNA]</scope>
    <source>
        <strain evidence="2">ISS2496</strain>
    </source>
</reference>
<evidence type="ECO:0000313" key="2">
    <source>
        <dbReference type="EMBL" id="KRY08523.1"/>
    </source>
</evidence>
<organism evidence="2 3">
    <name type="scientific">Trichinella patagoniensis</name>
    <dbReference type="NCBI Taxonomy" id="990121"/>
    <lineage>
        <taxon>Eukaryota</taxon>
        <taxon>Metazoa</taxon>
        <taxon>Ecdysozoa</taxon>
        <taxon>Nematoda</taxon>
        <taxon>Enoplea</taxon>
        <taxon>Dorylaimia</taxon>
        <taxon>Trichinellida</taxon>
        <taxon>Trichinellidae</taxon>
        <taxon>Trichinella</taxon>
    </lineage>
</organism>
<evidence type="ECO:0000256" key="1">
    <source>
        <dbReference type="SAM" id="MobiDB-lite"/>
    </source>
</evidence>
<evidence type="ECO:0000313" key="3">
    <source>
        <dbReference type="Proteomes" id="UP000054783"/>
    </source>
</evidence>
<dbReference type="EMBL" id="JYDQ01000328">
    <property type="protein sequence ID" value="KRY08523.1"/>
    <property type="molecule type" value="Genomic_DNA"/>
</dbReference>
<gene>
    <name evidence="2" type="ORF">T12_5964</name>
</gene>
<dbReference type="Proteomes" id="UP000054783">
    <property type="component" value="Unassembled WGS sequence"/>
</dbReference>
<proteinExistence type="predicted"/>
<feature type="region of interest" description="Disordered" evidence="1">
    <location>
        <begin position="52"/>
        <end position="88"/>
    </location>
</feature>
<name>A0A0V0Z802_9BILA</name>
<feature type="non-terminal residue" evidence="2">
    <location>
        <position position="1"/>
    </location>
</feature>
<keyword evidence="3" id="KW-1185">Reference proteome</keyword>
<sequence>KSLANYRSIACNLSAHNQSQKGGEVWNKWDANEFRLARHNYANWQWTARSSNRLTAKPKSRSIQGKQSQSYCDSGRDRFDSNEMMVTR</sequence>
<accession>A0A0V0Z802</accession>
<comment type="caution">
    <text evidence="2">The sequence shown here is derived from an EMBL/GenBank/DDBJ whole genome shotgun (WGS) entry which is preliminary data.</text>
</comment>
<protein>
    <submittedName>
        <fullName evidence="2">Uncharacterized protein</fullName>
    </submittedName>
</protein>
<dbReference type="AlphaFoldDB" id="A0A0V0Z802"/>
<feature type="compositionally biased region" description="Polar residues" evidence="1">
    <location>
        <begin position="61"/>
        <end position="72"/>
    </location>
</feature>